<evidence type="ECO:0000256" key="1">
    <source>
        <dbReference type="SAM" id="MobiDB-lite"/>
    </source>
</evidence>
<feature type="compositionally biased region" description="Polar residues" evidence="1">
    <location>
        <begin position="30"/>
        <end position="39"/>
    </location>
</feature>
<organism evidence="2 3">
    <name type="scientific">Fictibacillus norfolkensis</name>
    <dbReference type="NCBI Taxonomy" id="2762233"/>
    <lineage>
        <taxon>Bacteria</taxon>
        <taxon>Bacillati</taxon>
        <taxon>Bacillota</taxon>
        <taxon>Bacilli</taxon>
        <taxon>Bacillales</taxon>
        <taxon>Fictibacillaceae</taxon>
        <taxon>Fictibacillus</taxon>
    </lineage>
</organism>
<dbReference type="EMBL" id="JACSQM010000006">
    <property type="protein sequence ID" value="MBD7965361.1"/>
    <property type="molecule type" value="Genomic_DNA"/>
</dbReference>
<name>A0ABR8SPE9_9BACL</name>
<sequence length="45" mass="5251">MESKKQQAKERNDDLTKTQEILYKEELKSAESTAETQEMTNEDNS</sequence>
<dbReference type="RefSeq" id="WP_153238255.1">
    <property type="nucleotide sequence ID" value="NZ_JACSQM010000006.1"/>
</dbReference>
<evidence type="ECO:0008006" key="4">
    <source>
        <dbReference type="Google" id="ProtNLM"/>
    </source>
</evidence>
<dbReference type="Proteomes" id="UP000603641">
    <property type="component" value="Unassembled WGS sequence"/>
</dbReference>
<evidence type="ECO:0000313" key="3">
    <source>
        <dbReference type="Proteomes" id="UP000603641"/>
    </source>
</evidence>
<reference evidence="2 3" key="1">
    <citation type="submission" date="2020-08" db="EMBL/GenBank/DDBJ databases">
        <title>A Genomic Blueprint of the Chicken Gut Microbiome.</title>
        <authorList>
            <person name="Gilroy R."/>
            <person name="Ravi A."/>
            <person name="Getino M."/>
            <person name="Pursley I."/>
            <person name="Horton D.L."/>
            <person name="Alikhan N.-F."/>
            <person name="Baker D."/>
            <person name="Gharbi K."/>
            <person name="Hall N."/>
            <person name="Watson M."/>
            <person name="Adriaenssens E.M."/>
            <person name="Foster-Nyarko E."/>
            <person name="Jarju S."/>
            <person name="Secka A."/>
            <person name="Antonio M."/>
            <person name="Oren A."/>
            <person name="Chaudhuri R."/>
            <person name="La Ragione R.M."/>
            <person name="Hildebrand F."/>
            <person name="Pallen M.J."/>
        </authorList>
    </citation>
    <scope>NUCLEOTIDE SEQUENCE [LARGE SCALE GENOMIC DNA]</scope>
    <source>
        <strain evidence="2 3">Sa2CUA10</strain>
    </source>
</reference>
<protein>
    <recommendedName>
        <fullName evidence="4">YfhE family protein</fullName>
    </recommendedName>
</protein>
<feature type="compositionally biased region" description="Basic and acidic residues" evidence="1">
    <location>
        <begin position="1"/>
        <end position="29"/>
    </location>
</feature>
<feature type="region of interest" description="Disordered" evidence="1">
    <location>
        <begin position="1"/>
        <end position="45"/>
    </location>
</feature>
<gene>
    <name evidence="2" type="ORF">H9648_14960</name>
</gene>
<accession>A0ABR8SPE9</accession>
<comment type="caution">
    <text evidence="2">The sequence shown here is derived from an EMBL/GenBank/DDBJ whole genome shotgun (WGS) entry which is preliminary data.</text>
</comment>
<proteinExistence type="predicted"/>
<keyword evidence="3" id="KW-1185">Reference proteome</keyword>
<evidence type="ECO:0000313" key="2">
    <source>
        <dbReference type="EMBL" id="MBD7965361.1"/>
    </source>
</evidence>